<dbReference type="PANTHER" id="PTHR30509">
    <property type="entry name" value="P-HYDROXYBENZOIC ACID EFFLUX PUMP SUBUNIT-RELATED"/>
    <property type="match status" value="1"/>
</dbReference>
<reference evidence="8 9" key="1">
    <citation type="submission" date="2018-10" db="EMBL/GenBank/DDBJ databases">
        <title>Transmission dynamics of multidrug resistant bacteria on intensive care unit surfaces.</title>
        <authorList>
            <person name="D'Souza A.W."/>
            <person name="Potter R.F."/>
            <person name="Wallace M."/>
            <person name="Shupe A."/>
            <person name="Patel S."/>
            <person name="Sun S."/>
            <person name="Gul D."/>
            <person name="Kwon J.H."/>
            <person name="Andleeb S."/>
            <person name="Burnham C.-A.D."/>
            <person name="Dantas G."/>
        </authorList>
    </citation>
    <scope>NUCLEOTIDE SEQUENCE [LARGE SCALE GENOMIC DNA]</scope>
    <source>
        <strain evidence="8 9">EC_073</strain>
    </source>
</reference>
<keyword evidence="6 7" id="KW-0472">Membrane</keyword>
<evidence type="ECO:0000256" key="6">
    <source>
        <dbReference type="ARBA" id="ARBA00023136"/>
    </source>
</evidence>
<evidence type="ECO:0000256" key="2">
    <source>
        <dbReference type="ARBA" id="ARBA00022448"/>
    </source>
</evidence>
<feature type="transmembrane region" description="Helical" evidence="7">
    <location>
        <begin position="91"/>
        <end position="111"/>
    </location>
</feature>
<dbReference type="Pfam" id="PF04632">
    <property type="entry name" value="FUSC"/>
    <property type="match status" value="1"/>
</dbReference>
<dbReference type="PANTHER" id="PTHR30509:SF9">
    <property type="entry name" value="MULTIDRUG RESISTANCE PROTEIN MDTO"/>
    <property type="match status" value="1"/>
</dbReference>
<feature type="transmembrane region" description="Helical" evidence="7">
    <location>
        <begin position="366"/>
        <end position="387"/>
    </location>
</feature>
<evidence type="ECO:0000256" key="1">
    <source>
        <dbReference type="ARBA" id="ARBA00004651"/>
    </source>
</evidence>
<feature type="transmembrane region" description="Helical" evidence="7">
    <location>
        <begin position="118"/>
        <end position="136"/>
    </location>
</feature>
<proteinExistence type="predicted"/>
<comment type="subcellular location">
    <subcellularLocation>
        <location evidence="1">Cell membrane</location>
        <topology evidence="1">Multi-pass membrane protein</topology>
    </subcellularLocation>
</comment>
<keyword evidence="3" id="KW-1003">Cell membrane</keyword>
<feature type="transmembrane region" description="Helical" evidence="7">
    <location>
        <begin position="493"/>
        <end position="517"/>
    </location>
</feature>
<dbReference type="GO" id="GO:0005886">
    <property type="term" value="C:plasma membrane"/>
    <property type="evidence" value="ECO:0007669"/>
    <property type="project" value="UniProtKB-SubCell"/>
</dbReference>
<keyword evidence="4 7" id="KW-0812">Transmembrane</keyword>
<dbReference type="InterPro" id="IPR006726">
    <property type="entry name" value="PHBA_efflux_AaeB/fusaric-R"/>
</dbReference>
<accession>A0A427KGR4</accession>
<gene>
    <name evidence="8" type="ORF">EGK68_20655</name>
</gene>
<evidence type="ECO:0000256" key="4">
    <source>
        <dbReference type="ARBA" id="ARBA00022692"/>
    </source>
</evidence>
<organism evidence="8 9">
    <name type="scientific">Enterobacter cloacae</name>
    <dbReference type="NCBI Taxonomy" id="550"/>
    <lineage>
        <taxon>Bacteria</taxon>
        <taxon>Pseudomonadati</taxon>
        <taxon>Pseudomonadota</taxon>
        <taxon>Gammaproteobacteria</taxon>
        <taxon>Enterobacterales</taxon>
        <taxon>Enterobacteriaceae</taxon>
        <taxon>Enterobacter</taxon>
        <taxon>Enterobacter cloacae complex</taxon>
    </lineage>
</organism>
<name>A0A427KGR4_ENTCL</name>
<evidence type="ECO:0000256" key="5">
    <source>
        <dbReference type="ARBA" id="ARBA00022989"/>
    </source>
</evidence>
<feature type="transmembrane region" description="Helical" evidence="7">
    <location>
        <begin position="32"/>
        <end position="55"/>
    </location>
</feature>
<keyword evidence="2" id="KW-0813">Transport</keyword>
<feature type="transmembrane region" description="Helical" evidence="7">
    <location>
        <begin position="417"/>
        <end position="439"/>
    </location>
</feature>
<feature type="transmembrane region" description="Helical" evidence="7">
    <location>
        <begin position="142"/>
        <end position="163"/>
    </location>
</feature>
<evidence type="ECO:0000256" key="3">
    <source>
        <dbReference type="ARBA" id="ARBA00022475"/>
    </source>
</evidence>
<feature type="transmembrane region" description="Helical" evidence="7">
    <location>
        <begin position="445"/>
        <end position="462"/>
    </location>
</feature>
<comment type="caution">
    <text evidence="8">The sequence shown here is derived from an EMBL/GenBank/DDBJ whole genome shotgun (WGS) entry which is preliminary data.</text>
</comment>
<sequence>MNILISRYLPAALQSDARALLYSARTFAAAMLAYYIALSIGLERPSWAIITVYIVSQTSVGASLSRSLYRLAGTVTGACATVLIVPTFATMPIVCSVVLTGWITFCLWLSLLERTPRAYAFVLAGYTASLIGFPAVSEPGAIFNIAVVRVQEIAIGIFCAAVIHRYVLPARISAQFNSALSQTLRAARERVADTLAGKPGTVTSPLHFALSLQFLQGMSHHIPYDFALAVPVRQARKAIHDRLARLIMVNCELHDRLPLTATMPAELQTVLDDVQTWLACDDEDQRKHRADALIKRCQQVADRDASQALSVEDAERASFTRYLTEAVRLLQQCDRLSDAIHHSRFASDRVQSSEIKGYVFHRDPLTAARTALGAFVIILSGCLVWIYSAWPDGGTAVSILGVCCTLFGSFDTPAPHLVKYIIGSIWGVVISLLYSFALLPQVSDFAVLVAVLAPAYLLAGSLQARPPTTFMAMGITLTLPVLSELSARYSGDFAAALNTAIALFFATGFAVISMSLLQTVQADAAINRLLRLCQRDIRRSVKGKMQSDETHWINLMIDRAALLLPRLPRSGHATEQALNRLLHALRIGLSVRHLHRADTPQEVNALLYQLTTTSDTAALRERLAAAIGCRLPAADEQTRQVIGRLVDLYCALRGPDDGQ</sequence>
<dbReference type="GO" id="GO:0022857">
    <property type="term" value="F:transmembrane transporter activity"/>
    <property type="evidence" value="ECO:0007669"/>
    <property type="project" value="InterPro"/>
</dbReference>
<keyword evidence="5 7" id="KW-1133">Transmembrane helix</keyword>
<evidence type="ECO:0000313" key="8">
    <source>
        <dbReference type="EMBL" id="RSB28268.1"/>
    </source>
</evidence>
<protein>
    <submittedName>
        <fullName evidence="8">FUSC family protein</fullName>
    </submittedName>
</protein>
<dbReference type="RefSeq" id="WP_125366163.1">
    <property type="nucleotide sequence ID" value="NZ_RHWT01000035.1"/>
</dbReference>
<evidence type="ECO:0000313" key="9">
    <source>
        <dbReference type="Proteomes" id="UP000275321"/>
    </source>
</evidence>
<dbReference type="AlphaFoldDB" id="A0A427KGR4"/>
<dbReference type="Proteomes" id="UP000275321">
    <property type="component" value="Unassembled WGS sequence"/>
</dbReference>
<dbReference type="EMBL" id="RHWT01000035">
    <property type="protein sequence ID" value="RSB28268.1"/>
    <property type="molecule type" value="Genomic_DNA"/>
</dbReference>
<evidence type="ECO:0000256" key="7">
    <source>
        <dbReference type="SAM" id="Phobius"/>
    </source>
</evidence>